<evidence type="ECO:0000313" key="2">
    <source>
        <dbReference type="Proteomes" id="UP000310636"/>
    </source>
</evidence>
<accession>A0A4S4BKQ7</accession>
<dbReference type="OrthoDB" id="2665564at2"/>
<sequence length="84" mass="9647">MYRMMIVDDDYIAVEGLRDLIDWEAMGIRIVAEAEDGAEGLQNEVAEQYVSRSDLRHRQLFDSNIRCNLQLALSRQINDSSAEL</sequence>
<dbReference type="InterPro" id="IPR011006">
    <property type="entry name" value="CheY-like_superfamily"/>
</dbReference>
<dbReference type="RefSeq" id="WP_136371980.1">
    <property type="nucleotide sequence ID" value="NZ_SSOB01000032.1"/>
</dbReference>
<dbReference type="EMBL" id="SSOB01000032">
    <property type="protein sequence ID" value="THF75326.1"/>
    <property type="molecule type" value="Genomic_DNA"/>
</dbReference>
<reference evidence="1 2" key="1">
    <citation type="submission" date="2019-04" db="EMBL/GenBank/DDBJ databases">
        <title>Cohnella sp. nov. isolated from preserved vegetables.</title>
        <authorList>
            <person name="Lin S.-Y."/>
            <person name="Hung M.-H."/>
            <person name="Young C.-C."/>
        </authorList>
    </citation>
    <scope>NUCLEOTIDE SEQUENCE [LARGE SCALE GENOMIC DNA]</scope>
    <source>
        <strain evidence="1 2">CC-MHH1044</strain>
    </source>
</reference>
<organism evidence="1 2">
    <name type="scientific">Cohnella fermenti</name>
    <dbReference type="NCBI Taxonomy" id="2565925"/>
    <lineage>
        <taxon>Bacteria</taxon>
        <taxon>Bacillati</taxon>
        <taxon>Bacillota</taxon>
        <taxon>Bacilli</taxon>
        <taxon>Bacillales</taxon>
        <taxon>Paenibacillaceae</taxon>
        <taxon>Cohnella</taxon>
    </lineage>
</organism>
<keyword evidence="2" id="KW-1185">Reference proteome</keyword>
<name>A0A4S4BKQ7_9BACL</name>
<proteinExistence type="predicted"/>
<dbReference type="SUPFAM" id="SSF52172">
    <property type="entry name" value="CheY-like"/>
    <property type="match status" value="1"/>
</dbReference>
<dbReference type="Gene3D" id="3.40.50.2300">
    <property type="match status" value="1"/>
</dbReference>
<dbReference type="Proteomes" id="UP000310636">
    <property type="component" value="Unassembled WGS sequence"/>
</dbReference>
<evidence type="ECO:0008006" key="3">
    <source>
        <dbReference type="Google" id="ProtNLM"/>
    </source>
</evidence>
<evidence type="ECO:0000313" key="1">
    <source>
        <dbReference type="EMBL" id="THF75326.1"/>
    </source>
</evidence>
<gene>
    <name evidence="1" type="ORF">E6C55_22005</name>
</gene>
<dbReference type="AlphaFoldDB" id="A0A4S4BKQ7"/>
<protein>
    <recommendedName>
        <fullName evidence="3">Response regulatory domain-containing protein</fullName>
    </recommendedName>
</protein>
<comment type="caution">
    <text evidence="1">The sequence shown here is derived from an EMBL/GenBank/DDBJ whole genome shotgun (WGS) entry which is preliminary data.</text>
</comment>